<dbReference type="InterPro" id="IPR001857">
    <property type="entry name" value="Ribosomal_bL19"/>
</dbReference>
<dbReference type="HAMAP" id="MF_00402">
    <property type="entry name" value="Ribosomal_bL19"/>
    <property type="match status" value="1"/>
</dbReference>
<dbReference type="PANTHER" id="PTHR15680">
    <property type="entry name" value="RIBOSOMAL PROTEIN L19"/>
    <property type="match status" value="1"/>
</dbReference>
<proteinExistence type="inferred from homology"/>
<protein>
    <recommendedName>
        <fullName evidence="4 5">Large ribosomal subunit protein bL19</fullName>
    </recommendedName>
</protein>
<dbReference type="GO" id="GO:0005840">
    <property type="term" value="C:ribosome"/>
    <property type="evidence" value="ECO:0007669"/>
    <property type="project" value="UniProtKB-KW"/>
</dbReference>
<keyword evidence="9" id="KW-1185">Reference proteome</keyword>
<evidence type="ECO:0000256" key="4">
    <source>
        <dbReference type="ARBA" id="ARBA00035171"/>
    </source>
</evidence>
<dbReference type="PROSITE" id="PS01015">
    <property type="entry name" value="RIBOSOMAL_L19"/>
    <property type="match status" value="1"/>
</dbReference>
<name>A0ABY7Z1X9_9HYPH</name>
<evidence type="ECO:0000256" key="5">
    <source>
        <dbReference type="HAMAP-Rule" id="MF_00402"/>
    </source>
</evidence>
<dbReference type="Proteomes" id="UP001222118">
    <property type="component" value="Chromosome"/>
</dbReference>
<evidence type="ECO:0000313" key="8">
    <source>
        <dbReference type="EMBL" id="WDR07407.1"/>
    </source>
</evidence>
<dbReference type="NCBIfam" id="TIGR01024">
    <property type="entry name" value="rplS_bact"/>
    <property type="match status" value="1"/>
</dbReference>
<evidence type="ECO:0000256" key="3">
    <source>
        <dbReference type="ARBA" id="ARBA00023274"/>
    </source>
</evidence>
<evidence type="ECO:0000256" key="6">
    <source>
        <dbReference type="RuleBase" id="RU000559"/>
    </source>
</evidence>
<dbReference type="RefSeq" id="WP_282212920.1">
    <property type="nucleotide sequence ID" value="NZ_CP118247.1"/>
</dbReference>
<comment type="function">
    <text evidence="5 6">This protein is located at the 30S-50S ribosomal subunit interface and may play a role in the structure and function of the aminoacyl-tRNA binding site.</text>
</comment>
<dbReference type="InterPro" id="IPR018257">
    <property type="entry name" value="Ribosomal_bL19_CS"/>
</dbReference>
<organism evidence="8 9">
    <name type="scientific">Devosia rhodophyticola</name>
    <dbReference type="NCBI Taxonomy" id="3026423"/>
    <lineage>
        <taxon>Bacteria</taxon>
        <taxon>Pseudomonadati</taxon>
        <taxon>Pseudomonadota</taxon>
        <taxon>Alphaproteobacteria</taxon>
        <taxon>Hyphomicrobiales</taxon>
        <taxon>Devosiaceae</taxon>
        <taxon>Devosia</taxon>
    </lineage>
</organism>
<reference evidence="8 9" key="1">
    <citation type="submission" date="2023-02" db="EMBL/GenBank/DDBJ databases">
        <title>Devosia chondri sp. nov., isolated from the phycosphere of marine algae.</title>
        <authorList>
            <person name="Kim J.M."/>
            <person name="Lee J.K."/>
            <person name="Choi B.J."/>
            <person name="Bayburt H."/>
            <person name="Jeon C.O."/>
        </authorList>
    </citation>
    <scope>NUCLEOTIDE SEQUENCE [LARGE SCALE GENOMIC DNA]</scope>
    <source>
        <strain evidence="8 9">G2-5</strain>
    </source>
</reference>
<keyword evidence="2 5" id="KW-0689">Ribosomal protein</keyword>
<dbReference type="Gene3D" id="2.30.30.790">
    <property type="match status" value="1"/>
</dbReference>
<evidence type="ECO:0000256" key="1">
    <source>
        <dbReference type="ARBA" id="ARBA00005781"/>
    </source>
</evidence>
<evidence type="ECO:0000256" key="2">
    <source>
        <dbReference type="ARBA" id="ARBA00022980"/>
    </source>
</evidence>
<dbReference type="InterPro" id="IPR038657">
    <property type="entry name" value="Ribosomal_bL19_sf"/>
</dbReference>
<feature type="compositionally biased region" description="Low complexity" evidence="7">
    <location>
        <begin position="162"/>
        <end position="175"/>
    </location>
</feature>
<keyword evidence="3 5" id="KW-0687">Ribonucleoprotein</keyword>
<accession>A0ABY7Z1X9</accession>
<dbReference type="SUPFAM" id="SSF50104">
    <property type="entry name" value="Translation proteins SH3-like domain"/>
    <property type="match status" value="1"/>
</dbReference>
<dbReference type="InterPro" id="IPR008991">
    <property type="entry name" value="Translation_prot_SH3-like_sf"/>
</dbReference>
<dbReference type="Pfam" id="PF01245">
    <property type="entry name" value="Ribosomal_L19"/>
    <property type="match status" value="1"/>
</dbReference>
<dbReference type="PRINTS" id="PR00061">
    <property type="entry name" value="RIBOSOMALL19"/>
</dbReference>
<gene>
    <name evidence="5 8" type="primary">rplS</name>
    <name evidence="8" type="ORF">PSQ90_08310</name>
</gene>
<dbReference type="PANTHER" id="PTHR15680:SF9">
    <property type="entry name" value="LARGE RIBOSOMAL SUBUNIT PROTEIN BL19M"/>
    <property type="match status" value="1"/>
</dbReference>
<feature type="region of interest" description="Disordered" evidence="7">
    <location>
        <begin position="162"/>
        <end position="181"/>
    </location>
</feature>
<dbReference type="EMBL" id="CP118247">
    <property type="protein sequence ID" value="WDR07407.1"/>
    <property type="molecule type" value="Genomic_DNA"/>
</dbReference>
<evidence type="ECO:0000256" key="7">
    <source>
        <dbReference type="SAM" id="MobiDB-lite"/>
    </source>
</evidence>
<comment type="similarity">
    <text evidence="1 5 6">Belongs to the bacterial ribosomal protein bL19 family.</text>
</comment>
<sequence>MNIIQQFEQEQVEALTAKRQLPDFTHGDTVKVWVKIREGEKERLQAYEGVVIACNGGGITASFTVRKISYGEGVERVFPMHSPNIDSVEVLKRGKVRRAKLYYLRDRRGKSARIFESTNSRTKKIEATERAAAIEAKNAREAEKIAAAEAFAAEQAAKDAEAAAAAAAAEQAAASEEPKSE</sequence>
<evidence type="ECO:0000313" key="9">
    <source>
        <dbReference type="Proteomes" id="UP001222118"/>
    </source>
</evidence>